<accession>A0A1V0N6D9</accession>
<protein>
    <submittedName>
        <fullName evidence="1">Uncharacterized protein</fullName>
    </submittedName>
</protein>
<dbReference type="RefSeq" id="WP_009886956.1">
    <property type="nucleotide sequence ID" value="NZ_CP015363.1"/>
</dbReference>
<evidence type="ECO:0000313" key="1">
    <source>
        <dbReference type="EMBL" id="ARD85646.1"/>
    </source>
</evidence>
<dbReference type="GeneID" id="16025086"/>
<evidence type="ECO:0000313" key="2">
    <source>
        <dbReference type="Proteomes" id="UP000192050"/>
    </source>
</evidence>
<dbReference type="Proteomes" id="UP000192050">
    <property type="component" value="Chromosome"/>
</dbReference>
<proteinExistence type="predicted"/>
<sequence>MNKKKLIIGVLIAAIFVMVSFAPVTNATNNTDQRVNVVTSDISAQPHASNLNGKQINVVKYNDSVNMLSNRIYMNMAFSVTNNTGNNQHITEHGKFGNVSVFESGNRIYLNMTIIPNNKINKVPGDCSNIYYKFPKNHEAALYVTKLPVISGASDATIIAVFGEVVSGEVGSLEGAVYYGSAAASIVLPGLLAPIVAALALDYIAIDAYASENHDPTVYFDLGASWGTKWYNFYDVGIYGEEGAFTGTADSGSSGIYIPVSIAFGDSAKYPPLSGYAPHTGVWNPNEEPPW</sequence>
<dbReference type="GeneID" id="31677297"/>
<dbReference type="STRING" id="74969.FAD_1807"/>
<dbReference type="KEGG" id="fai:FAD_1807"/>
<gene>
    <name evidence="1" type="ORF">FAD_1807</name>
</gene>
<keyword evidence="2" id="KW-1185">Reference proteome</keyword>
<dbReference type="AlphaFoldDB" id="A0A1V0N6D9"/>
<organism evidence="1 2">
    <name type="scientific">Ferroplasma acidiphilum</name>
    <dbReference type="NCBI Taxonomy" id="74969"/>
    <lineage>
        <taxon>Archaea</taxon>
        <taxon>Methanobacteriati</taxon>
        <taxon>Thermoplasmatota</taxon>
        <taxon>Thermoplasmata</taxon>
        <taxon>Thermoplasmatales</taxon>
        <taxon>Ferroplasmaceae</taxon>
        <taxon>Ferroplasma</taxon>
    </lineage>
</organism>
<name>A0A1V0N6D9_9ARCH</name>
<reference evidence="1 2" key="1">
    <citation type="submission" date="2011-10" db="EMBL/GenBank/DDBJ databases">
        <title>Metabolic and evolutionary patterns in the extreme acidophile Ferroplasma acidiphilum.</title>
        <authorList>
            <person name="Golyshina O.V."/>
            <person name="Kozyavkin S.A."/>
            <person name="Tatusov R.L."/>
            <person name="Slesarev A.I."/>
            <person name="Golyshin P.N."/>
        </authorList>
    </citation>
    <scope>NUCLEOTIDE SEQUENCE [LARGE SCALE GENOMIC DNA]</scope>
    <source>
        <strain evidence="2">Y</strain>
    </source>
</reference>
<dbReference type="EMBL" id="CP015363">
    <property type="protein sequence ID" value="ARD85646.1"/>
    <property type="molecule type" value="Genomic_DNA"/>
</dbReference>